<dbReference type="InterPro" id="IPR022742">
    <property type="entry name" value="Hydrolase_4"/>
</dbReference>
<evidence type="ECO:0000313" key="4">
    <source>
        <dbReference type="EMBL" id="KAK7249687.1"/>
    </source>
</evidence>
<keyword evidence="5" id="KW-1185">Reference proteome</keyword>
<dbReference type="InterPro" id="IPR029058">
    <property type="entry name" value="AB_hydrolase_fold"/>
</dbReference>
<name>A0ABR1G8Q4_AURAN</name>
<feature type="domain" description="Serine aminopeptidase S33" evidence="3">
    <location>
        <begin position="95"/>
        <end position="175"/>
    </location>
</feature>
<evidence type="ECO:0000313" key="5">
    <source>
        <dbReference type="Proteomes" id="UP001363151"/>
    </source>
</evidence>
<organism evidence="4 5">
    <name type="scientific">Aureococcus anophagefferens</name>
    <name type="common">Harmful bloom alga</name>
    <dbReference type="NCBI Taxonomy" id="44056"/>
    <lineage>
        <taxon>Eukaryota</taxon>
        <taxon>Sar</taxon>
        <taxon>Stramenopiles</taxon>
        <taxon>Ochrophyta</taxon>
        <taxon>Pelagophyceae</taxon>
        <taxon>Pelagomonadales</taxon>
        <taxon>Pelagomonadaceae</taxon>
        <taxon>Aureococcus</taxon>
    </lineage>
</organism>
<evidence type="ECO:0000256" key="2">
    <source>
        <dbReference type="SAM" id="SignalP"/>
    </source>
</evidence>
<dbReference type="PANTHER" id="PTHR16138:SF7">
    <property type="entry name" value="PALMITOYL-PROTEIN THIOESTERASE ABHD10, MITOCHONDRIAL"/>
    <property type="match status" value="1"/>
</dbReference>
<comment type="caution">
    <text evidence="4">The sequence shown here is derived from an EMBL/GenBank/DDBJ whole genome shotgun (WGS) entry which is preliminary data.</text>
</comment>
<dbReference type="InterPro" id="IPR052382">
    <property type="entry name" value="ABHD10_acyl-thioesterase"/>
</dbReference>
<proteinExistence type="predicted"/>
<dbReference type="EMBL" id="JBBJCI010000040">
    <property type="protein sequence ID" value="KAK7249687.1"/>
    <property type="molecule type" value="Genomic_DNA"/>
</dbReference>
<keyword evidence="2" id="KW-0732">Signal</keyword>
<gene>
    <name evidence="4" type="ORF">SO694_00004335</name>
</gene>
<protein>
    <submittedName>
        <fullName evidence="4">Mycophenolic acid acyl-glucuronide esterase</fullName>
    </submittedName>
</protein>
<dbReference type="SUPFAM" id="SSF53474">
    <property type="entry name" value="alpha/beta-Hydrolases"/>
    <property type="match status" value="1"/>
</dbReference>
<evidence type="ECO:0000256" key="1">
    <source>
        <dbReference type="ARBA" id="ARBA00022801"/>
    </source>
</evidence>
<reference evidence="4 5" key="1">
    <citation type="submission" date="2024-03" db="EMBL/GenBank/DDBJ databases">
        <title>Aureococcus anophagefferens CCMP1851 and Kratosvirus quantuckense: Draft genome of a second virus-susceptible host strain in the model system.</title>
        <authorList>
            <person name="Chase E."/>
            <person name="Truchon A.R."/>
            <person name="Schepens W."/>
            <person name="Wilhelm S.W."/>
        </authorList>
    </citation>
    <scope>NUCLEOTIDE SEQUENCE [LARGE SCALE GENOMIC DNA]</scope>
    <source>
        <strain evidence="4 5">CCMP1851</strain>
    </source>
</reference>
<sequence length="310" mass="34149">MIACVLAALTSSAVALVPPPTQKLGHKFTYEATISRDNWKTSGRDLLLPASDASSTIIFDADHPDASDPVAIVFLPSLALPKVNAMSSSLRTWCRRNDYSFVVADYHGVGRSTGDVEQATLSKWVDDTVTLLRTVASPEEHRRVVLVGAGVGGWIACLVAMRHPDLVGGVVGLAADPDFTEELLLKRLPQDVIDRIMEGMEEVTWGDKTYPITKALIEDAREHHLLLDGPERTLPIQCPVRLLHGLMDEEVPFDTCVRLAQRIETEDVTISLSKSGHYMDDIDDMQRTRIAIQDCLESIFVYDLRSPTSG</sequence>
<dbReference type="Gene3D" id="3.40.50.1820">
    <property type="entry name" value="alpha/beta hydrolase"/>
    <property type="match status" value="1"/>
</dbReference>
<feature type="chain" id="PRO_5046694484" evidence="2">
    <location>
        <begin position="16"/>
        <end position="310"/>
    </location>
</feature>
<feature type="signal peptide" evidence="2">
    <location>
        <begin position="1"/>
        <end position="15"/>
    </location>
</feature>
<dbReference type="PANTHER" id="PTHR16138">
    <property type="entry name" value="MYCOPHENOLIC ACID ACYL-GLUCURONIDE ESTERASE, MITOCHONDRIAL"/>
    <property type="match status" value="1"/>
</dbReference>
<dbReference type="Pfam" id="PF12146">
    <property type="entry name" value="Hydrolase_4"/>
    <property type="match status" value="1"/>
</dbReference>
<accession>A0ABR1G8Q4</accession>
<evidence type="ECO:0000259" key="3">
    <source>
        <dbReference type="Pfam" id="PF12146"/>
    </source>
</evidence>
<dbReference type="Proteomes" id="UP001363151">
    <property type="component" value="Unassembled WGS sequence"/>
</dbReference>
<keyword evidence="1" id="KW-0378">Hydrolase</keyword>